<dbReference type="AlphaFoldDB" id="A0A941EY95"/>
<feature type="region of interest" description="Disordered" evidence="6">
    <location>
        <begin position="264"/>
        <end position="305"/>
    </location>
</feature>
<dbReference type="Gene3D" id="3.40.30.10">
    <property type="entry name" value="Glutaredoxin"/>
    <property type="match status" value="1"/>
</dbReference>
<dbReference type="InterPro" id="IPR012336">
    <property type="entry name" value="Thioredoxin-like_fold"/>
</dbReference>
<comment type="similarity">
    <text evidence="1">Belongs to the thioredoxin family. DsbA subfamily.</text>
</comment>
<dbReference type="PANTHER" id="PTHR13887">
    <property type="entry name" value="GLUTATHIONE S-TRANSFERASE KAPPA"/>
    <property type="match status" value="1"/>
</dbReference>
<protein>
    <submittedName>
        <fullName evidence="9">Thioredoxin domain-containing protein</fullName>
    </submittedName>
</protein>
<keyword evidence="7" id="KW-1133">Transmembrane helix</keyword>
<keyword evidence="7" id="KW-0812">Transmembrane</keyword>
<reference evidence="9" key="1">
    <citation type="submission" date="2021-04" db="EMBL/GenBank/DDBJ databases">
        <title>Genome based classification of Actinospica acidithermotolerans sp. nov., an actinobacterium isolated from an Indonesian hot spring.</title>
        <authorList>
            <person name="Kusuma A.B."/>
            <person name="Putra K.E."/>
            <person name="Nafisah S."/>
            <person name="Loh J."/>
            <person name="Nouioui I."/>
            <person name="Goodfellow M."/>
        </authorList>
    </citation>
    <scope>NUCLEOTIDE SEQUENCE</scope>
    <source>
        <strain evidence="9">CSCA 57</strain>
    </source>
</reference>
<evidence type="ECO:0000313" key="10">
    <source>
        <dbReference type="Proteomes" id="UP000675781"/>
    </source>
</evidence>
<evidence type="ECO:0000256" key="7">
    <source>
        <dbReference type="SAM" id="Phobius"/>
    </source>
</evidence>
<feature type="domain" description="Thioredoxin-like fold" evidence="8">
    <location>
        <begin position="85"/>
        <end position="244"/>
    </location>
</feature>
<keyword evidence="4" id="KW-1015">Disulfide bond</keyword>
<dbReference type="Proteomes" id="UP000675781">
    <property type="component" value="Unassembled WGS sequence"/>
</dbReference>
<evidence type="ECO:0000313" key="9">
    <source>
        <dbReference type="EMBL" id="MBR7836209.1"/>
    </source>
</evidence>
<evidence type="ECO:0000256" key="2">
    <source>
        <dbReference type="ARBA" id="ARBA00022729"/>
    </source>
</evidence>
<name>A0A941EY95_9ACTN</name>
<sequence length="305" mass="31222">MSRANRIGKELARQRAALVRVEQEQRRDRKRRNTVYGSSLGVVLLAIVLGVFVTAAAQPTYTPTAPSNTVADTTGGVSNADGMAIPVGEASAPVKLTVYEDARCAECGAFESKDQSAYKALVASGKLELLVHLVDYVDNSRGGSGSLAAGNAMACAQDAGDFEAYHDVLYAAQPAEGTDAFSSTGTLIKYAAQVSGLDTATFESCVTSGKYDDWVKQNYRELEKIDGIANAAVPTVFANGSRIDVTSLSASTFTSEITALAKAATASPSPSASASASSTAASTASPSTTSTTSASASASPSPSAS</sequence>
<accession>A0A941EY95</accession>
<keyword evidence="5" id="KW-0676">Redox-active center</keyword>
<dbReference type="EMBL" id="JAGSOG010000130">
    <property type="protein sequence ID" value="MBR7836209.1"/>
    <property type="molecule type" value="Genomic_DNA"/>
</dbReference>
<dbReference type="Pfam" id="PF13462">
    <property type="entry name" value="Thioredoxin_4"/>
    <property type="match status" value="1"/>
</dbReference>
<evidence type="ECO:0000256" key="5">
    <source>
        <dbReference type="ARBA" id="ARBA00023284"/>
    </source>
</evidence>
<evidence type="ECO:0000256" key="6">
    <source>
        <dbReference type="SAM" id="MobiDB-lite"/>
    </source>
</evidence>
<dbReference type="SUPFAM" id="SSF52833">
    <property type="entry name" value="Thioredoxin-like"/>
    <property type="match status" value="1"/>
</dbReference>
<evidence type="ECO:0000259" key="8">
    <source>
        <dbReference type="Pfam" id="PF13462"/>
    </source>
</evidence>
<evidence type="ECO:0000256" key="3">
    <source>
        <dbReference type="ARBA" id="ARBA00023002"/>
    </source>
</evidence>
<proteinExistence type="inferred from homology"/>
<keyword evidence="7" id="KW-0472">Membrane</keyword>
<keyword evidence="3" id="KW-0560">Oxidoreductase</keyword>
<dbReference type="PANTHER" id="PTHR13887:SF14">
    <property type="entry name" value="DISULFIDE BOND FORMATION PROTEIN D"/>
    <property type="match status" value="1"/>
</dbReference>
<gene>
    <name evidence="9" type="ORF">KDL01_23225</name>
</gene>
<feature type="transmembrane region" description="Helical" evidence="7">
    <location>
        <begin position="35"/>
        <end position="57"/>
    </location>
</feature>
<dbReference type="GO" id="GO:0016491">
    <property type="term" value="F:oxidoreductase activity"/>
    <property type="evidence" value="ECO:0007669"/>
    <property type="project" value="UniProtKB-KW"/>
</dbReference>
<keyword evidence="2" id="KW-0732">Signal</keyword>
<evidence type="ECO:0000256" key="4">
    <source>
        <dbReference type="ARBA" id="ARBA00023157"/>
    </source>
</evidence>
<keyword evidence="10" id="KW-1185">Reference proteome</keyword>
<evidence type="ECO:0000256" key="1">
    <source>
        <dbReference type="ARBA" id="ARBA00005791"/>
    </source>
</evidence>
<dbReference type="InterPro" id="IPR036249">
    <property type="entry name" value="Thioredoxin-like_sf"/>
</dbReference>
<comment type="caution">
    <text evidence="9">The sequence shown here is derived from an EMBL/GenBank/DDBJ whole genome shotgun (WGS) entry which is preliminary data.</text>
</comment>
<dbReference type="RefSeq" id="WP_212530691.1">
    <property type="nucleotide sequence ID" value="NZ_JAGSOG010000130.1"/>
</dbReference>
<organism evidence="9 10">
    <name type="scientific">Actinospica durhamensis</name>
    <dbReference type="NCBI Taxonomy" id="1508375"/>
    <lineage>
        <taxon>Bacteria</taxon>
        <taxon>Bacillati</taxon>
        <taxon>Actinomycetota</taxon>
        <taxon>Actinomycetes</taxon>
        <taxon>Catenulisporales</taxon>
        <taxon>Actinospicaceae</taxon>
        <taxon>Actinospica</taxon>
    </lineage>
</organism>